<sequence>MVVDLMKLAFDKANYSYEMNAANEWLSVNRLKEEVKHGNMSVMWAGASNELQGELEAVKIPLFKGLAGYRLFVIEKNAQHRFNGINNLNQLKQLTAGLGRFWGDTQILETAGLEVVKPVKAESLFYMVDGGRFDYLPLAMHEIWEVVETHNDLNLAVENGVVLQYPMAMYLYVDKNNPELHRALERGLETAIADGSFDEMFYGSKVISSAMALAQIDRRNIIRIDNHSLPADTPLSRKELWLDPQRKL</sequence>
<evidence type="ECO:0000313" key="1">
    <source>
        <dbReference type="EMBL" id="GGA85580.1"/>
    </source>
</evidence>
<dbReference type="Proteomes" id="UP000619743">
    <property type="component" value="Unassembled WGS sequence"/>
</dbReference>
<keyword evidence="2" id="KW-1185">Reference proteome</keyword>
<dbReference type="SUPFAM" id="SSF53850">
    <property type="entry name" value="Periplasmic binding protein-like II"/>
    <property type="match status" value="1"/>
</dbReference>
<organism evidence="1 2">
    <name type="scientific">Neiella marina</name>
    <dbReference type="NCBI Taxonomy" id="508461"/>
    <lineage>
        <taxon>Bacteria</taxon>
        <taxon>Pseudomonadati</taxon>
        <taxon>Pseudomonadota</taxon>
        <taxon>Gammaproteobacteria</taxon>
        <taxon>Alteromonadales</taxon>
        <taxon>Echinimonadaceae</taxon>
        <taxon>Neiella</taxon>
    </lineage>
</organism>
<proteinExistence type="predicted"/>
<name>A0A8J2XQM8_9GAMM</name>
<dbReference type="Gene3D" id="3.40.190.10">
    <property type="entry name" value="Periplasmic binding protein-like II"/>
    <property type="match status" value="2"/>
</dbReference>
<evidence type="ECO:0000313" key="2">
    <source>
        <dbReference type="Proteomes" id="UP000619743"/>
    </source>
</evidence>
<reference evidence="2" key="1">
    <citation type="journal article" date="2019" name="Int. J. Syst. Evol. Microbiol.">
        <title>The Global Catalogue of Microorganisms (GCM) 10K type strain sequencing project: providing services to taxonomists for standard genome sequencing and annotation.</title>
        <authorList>
            <consortium name="The Broad Institute Genomics Platform"/>
            <consortium name="The Broad Institute Genome Sequencing Center for Infectious Disease"/>
            <person name="Wu L."/>
            <person name="Ma J."/>
        </authorList>
    </citation>
    <scope>NUCLEOTIDE SEQUENCE [LARGE SCALE GENOMIC DNA]</scope>
    <source>
        <strain evidence="2">CGMCC 1.10130</strain>
    </source>
</reference>
<protein>
    <recommendedName>
        <fullName evidence="3">Transporter substrate-binding domain-containing protein</fullName>
    </recommendedName>
</protein>
<gene>
    <name evidence="1" type="ORF">GCM10011369_29530</name>
</gene>
<dbReference type="EMBL" id="BMDX01000018">
    <property type="protein sequence ID" value="GGA85580.1"/>
    <property type="molecule type" value="Genomic_DNA"/>
</dbReference>
<comment type="caution">
    <text evidence="1">The sequence shown here is derived from an EMBL/GenBank/DDBJ whole genome shotgun (WGS) entry which is preliminary data.</text>
</comment>
<dbReference type="AlphaFoldDB" id="A0A8J2XQM8"/>
<accession>A0A8J2XQM8</accession>
<evidence type="ECO:0008006" key="3">
    <source>
        <dbReference type="Google" id="ProtNLM"/>
    </source>
</evidence>